<accession>A0AA37TKU7</accession>
<dbReference type="Proteomes" id="UP001157440">
    <property type="component" value="Unassembled WGS sequence"/>
</dbReference>
<reference evidence="2" key="1">
    <citation type="journal article" date="2019" name="Int. J. Syst. Evol. Microbiol.">
        <title>The Global Catalogue of Microorganisms (GCM) 10K type strain sequencing project: providing services to taxonomists for standard genome sequencing and annotation.</title>
        <authorList>
            <consortium name="The Broad Institute Genomics Platform"/>
            <consortium name="The Broad Institute Genome Sequencing Center for Infectious Disease"/>
            <person name="Wu L."/>
            <person name="Ma J."/>
        </authorList>
    </citation>
    <scope>NUCLEOTIDE SEQUENCE [LARGE SCALE GENOMIC DNA]</scope>
    <source>
        <strain evidence="2">NBRC 103632</strain>
    </source>
</reference>
<keyword evidence="2" id="KW-1185">Reference proteome</keyword>
<evidence type="ECO:0000313" key="1">
    <source>
        <dbReference type="EMBL" id="GLS74107.1"/>
    </source>
</evidence>
<comment type="caution">
    <text evidence="1">The sequence shown here is derived from an EMBL/GenBank/DDBJ whole genome shotgun (WGS) entry which is preliminary data.</text>
</comment>
<dbReference type="AlphaFoldDB" id="A0AA37TKU7"/>
<gene>
    <name evidence="1" type="ORF">GCM10007890_61220</name>
</gene>
<name>A0AA37TKU7_9HYPH</name>
<dbReference type="EMBL" id="BSPL01000033">
    <property type="protein sequence ID" value="GLS74107.1"/>
    <property type="molecule type" value="Genomic_DNA"/>
</dbReference>
<protein>
    <submittedName>
        <fullName evidence="1">Uncharacterized protein</fullName>
    </submittedName>
</protein>
<sequence>MLVHACRVRWSPLVQTYTLAIADGVLFACLPDEADITAAITDATATNYGFGLSLDIVRGATLTNAARPDDEVVWQEGPDSELLDAHGRRYRYAVRRLS</sequence>
<proteinExistence type="predicted"/>
<organism evidence="1 2">
    <name type="scientific">Methylobacterium tardum</name>
    <dbReference type="NCBI Taxonomy" id="374432"/>
    <lineage>
        <taxon>Bacteria</taxon>
        <taxon>Pseudomonadati</taxon>
        <taxon>Pseudomonadota</taxon>
        <taxon>Alphaproteobacteria</taxon>
        <taxon>Hyphomicrobiales</taxon>
        <taxon>Methylobacteriaceae</taxon>
        <taxon>Methylobacterium</taxon>
    </lineage>
</organism>
<evidence type="ECO:0000313" key="2">
    <source>
        <dbReference type="Proteomes" id="UP001157440"/>
    </source>
</evidence>